<accession>A0ABX7P9A7</accession>
<evidence type="ECO:0000259" key="2">
    <source>
        <dbReference type="SMART" id="SM00245"/>
    </source>
</evidence>
<protein>
    <submittedName>
        <fullName evidence="3">S41 family peptidase</fullName>
    </submittedName>
</protein>
<name>A0ABX7P9A7_9BACT</name>
<evidence type="ECO:0000313" key="4">
    <source>
        <dbReference type="Proteomes" id="UP000662747"/>
    </source>
</evidence>
<dbReference type="InterPro" id="IPR029045">
    <property type="entry name" value="ClpP/crotonase-like_dom_sf"/>
</dbReference>
<proteinExistence type="predicted"/>
<dbReference type="InterPro" id="IPR005151">
    <property type="entry name" value="Tail-specific_protease"/>
</dbReference>
<dbReference type="Proteomes" id="UP000662747">
    <property type="component" value="Chromosome"/>
</dbReference>
<dbReference type="Gene3D" id="3.90.226.10">
    <property type="entry name" value="2-enoyl-CoA Hydratase, Chain A, domain 1"/>
    <property type="match status" value="1"/>
</dbReference>
<dbReference type="CDD" id="cd07563">
    <property type="entry name" value="Peptidase_S41_IRBP"/>
    <property type="match status" value="1"/>
</dbReference>
<dbReference type="PROSITE" id="PS51257">
    <property type="entry name" value="PROKAR_LIPOPROTEIN"/>
    <property type="match status" value="1"/>
</dbReference>
<keyword evidence="4" id="KW-1185">Reference proteome</keyword>
<dbReference type="SUPFAM" id="SSF52096">
    <property type="entry name" value="ClpP/crotonase"/>
    <property type="match status" value="1"/>
</dbReference>
<dbReference type="Gene3D" id="3.30.750.44">
    <property type="match status" value="1"/>
</dbReference>
<feature type="domain" description="Tail specific protease" evidence="2">
    <location>
        <begin position="244"/>
        <end position="449"/>
    </location>
</feature>
<dbReference type="PANTHER" id="PTHR11261:SF3">
    <property type="entry name" value="RETINOL-BINDING PROTEIN 3"/>
    <property type="match status" value="1"/>
</dbReference>
<reference evidence="3 4" key="1">
    <citation type="submission" date="2021-02" db="EMBL/GenBank/DDBJ databases">
        <title>De Novo genome assembly of isolated myxobacteria.</title>
        <authorList>
            <person name="Stevens D.C."/>
        </authorList>
    </citation>
    <scope>NUCLEOTIDE SEQUENCE [LARGE SCALE GENOMIC DNA]</scope>
    <source>
        <strain evidence="4">SCPEA02</strain>
    </source>
</reference>
<dbReference type="SMART" id="SM00245">
    <property type="entry name" value="TSPc"/>
    <property type="match status" value="1"/>
</dbReference>
<dbReference type="Pfam" id="PF03572">
    <property type="entry name" value="Peptidase_S41"/>
    <property type="match status" value="1"/>
</dbReference>
<evidence type="ECO:0000313" key="3">
    <source>
        <dbReference type="EMBL" id="QSQ27099.1"/>
    </source>
</evidence>
<feature type="region of interest" description="Disordered" evidence="1">
    <location>
        <begin position="471"/>
        <end position="494"/>
    </location>
</feature>
<evidence type="ECO:0000256" key="1">
    <source>
        <dbReference type="SAM" id="MobiDB-lite"/>
    </source>
</evidence>
<gene>
    <name evidence="3" type="ORF">JY651_20250</name>
</gene>
<dbReference type="RefSeq" id="WP_206728626.1">
    <property type="nucleotide sequence ID" value="NZ_CP071090.1"/>
</dbReference>
<organism evidence="3 4">
    <name type="scientific">Pyxidicoccus parkwayensis</name>
    <dbReference type="NCBI Taxonomy" id="2813578"/>
    <lineage>
        <taxon>Bacteria</taxon>
        <taxon>Pseudomonadati</taxon>
        <taxon>Myxococcota</taxon>
        <taxon>Myxococcia</taxon>
        <taxon>Myxococcales</taxon>
        <taxon>Cystobacterineae</taxon>
        <taxon>Myxococcaceae</taxon>
        <taxon>Pyxidicoccus</taxon>
    </lineage>
</organism>
<feature type="compositionally biased region" description="Basic and acidic residues" evidence="1">
    <location>
        <begin position="480"/>
        <end position="494"/>
    </location>
</feature>
<dbReference type="PANTHER" id="PTHR11261">
    <property type="entry name" value="INTERPHOTORECEPTOR RETINOID-BINDING PROTEIN"/>
    <property type="match status" value="1"/>
</dbReference>
<sequence length="494" mass="53243">MRHLDFLFAAAFVLGAGLAGCASSSVGVRPASSGEPELLLKDGTTPEAARGVWRSLGYGLVLTVTPDGLKLHHETSAGCYADPGGEDSLLTSLVYLVPGTSPDELTVVSDPGETEYLFKRIPALPPACAASVTWTPPRLFDVFAATFTEQYAFFPEHHVDWKARVAANRPRVTDATDARALFDVFTDMLTGVEDAHLGLAAEIDGEEHSFSAGEGITTRRLEERARKAGLPEREAKRGWLRAYRDGILHTVLQDTGHHVANQRIIHGRVGDLGYLNVLTMGGFVEGAPTLAEESVALKAALDEALTSFQGARAVIVDVSNNRGGYDAVARDIAARFAEARHLAYTKRPRAAAVAPQPFYVEPARGPRFTGPVYLVTSDVTVSAGEVFTLCMRALPNVTHVGTTTRGAFSDVIVKPLPNAWRMELSSEVYLDPKGILYEAQGIPPTRPLEIFPESDLDGGHTKAVLSLMELARQQTPEPPRSARADAAEERGPLR</sequence>
<dbReference type="EMBL" id="CP071090">
    <property type="protein sequence ID" value="QSQ27099.1"/>
    <property type="molecule type" value="Genomic_DNA"/>
</dbReference>